<name>A0A1Z5HSR1_9FIRM</name>
<dbReference type="AlphaFoldDB" id="A0A1Z5HSR1"/>
<gene>
    <name evidence="1" type="ORF">KKC1_15410</name>
</gene>
<reference evidence="2" key="1">
    <citation type="journal article" date="2017" name="Appl. Environ. Microbiol.">
        <title>Genomic analysis of Calderihabitans maritimus KKC1, a thermophilic hydrogenogenic carboxydotrophic bacterium isolated from marine sediment.</title>
        <authorList>
            <person name="Omae K."/>
            <person name="Yoneda Y."/>
            <person name="Fukuyama Y."/>
            <person name="Yoshida T."/>
            <person name="Sako Y."/>
        </authorList>
    </citation>
    <scope>NUCLEOTIDE SEQUENCE [LARGE SCALE GENOMIC DNA]</scope>
    <source>
        <strain evidence="2">KKC1</strain>
    </source>
</reference>
<dbReference type="Proteomes" id="UP000197032">
    <property type="component" value="Unassembled WGS sequence"/>
</dbReference>
<accession>A0A1Z5HSR1</accession>
<comment type="caution">
    <text evidence="1">The sequence shown here is derived from an EMBL/GenBank/DDBJ whole genome shotgun (WGS) entry which is preliminary data.</text>
</comment>
<evidence type="ECO:0000313" key="2">
    <source>
        <dbReference type="Proteomes" id="UP000197032"/>
    </source>
</evidence>
<sequence>MFFLRLPSDPAVTGDALAYGLSSRWLGDRVSFNPSAQQTCWANEKTGGLFNNPLL</sequence>
<evidence type="ECO:0000313" key="1">
    <source>
        <dbReference type="EMBL" id="GAW92387.1"/>
    </source>
</evidence>
<keyword evidence="2" id="KW-1185">Reference proteome</keyword>
<protein>
    <submittedName>
        <fullName evidence="1">Uncharacterized protein</fullName>
    </submittedName>
</protein>
<proteinExistence type="predicted"/>
<organism evidence="1 2">
    <name type="scientific">Calderihabitans maritimus</name>
    <dbReference type="NCBI Taxonomy" id="1246530"/>
    <lineage>
        <taxon>Bacteria</taxon>
        <taxon>Bacillati</taxon>
        <taxon>Bacillota</taxon>
        <taxon>Clostridia</taxon>
        <taxon>Neomoorellales</taxon>
        <taxon>Calderihabitantaceae</taxon>
        <taxon>Calderihabitans</taxon>
    </lineage>
</organism>
<dbReference type="EMBL" id="BDGJ01000073">
    <property type="protein sequence ID" value="GAW92387.1"/>
    <property type="molecule type" value="Genomic_DNA"/>
</dbReference>